<dbReference type="SUPFAM" id="SSF52833">
    <property type="entry name" value="Thioredoxin-like"/>
    <property type="match status" value="1"/>
</dbReference>
<organism evidence="6 7">
    <name type="scientific">Cellulomonas wangleii</name>
    <dbReference type="NCBI Taxonomy" id="2816956"/>
    <lineage>
        <taxon>Bacteria</taxon>
        <taxon>Bacillati</taxon>
        <taxon>Actinomycetota</taxon>
        <taxon>Actinomycetes</taxon>
        <taxon>Micrococcales</taxon>
        <taxon>Cellulomonadaceae</taxon>
        <taxon>Cellulomonas</taxon>
    </lineage>
</organism>
<proteinExistence type="predicted"/>
<evidence type="ECO:0000259" key="5">
    <source>
        <dbReference type="PROSITE" id="PS51352"/>
    </source>
</evidence>
<dbReference type="InterPro" id="IPR024706">
    <property type="entry name" value="Peroxiredoxin_AhpC-typ"/>
</dbReference>
<dbReference type="Pfam" id="PF00578">
    <property type="entry name" value="AhpC-TSA"/>
    <property type="match status" value="1"/>
</dbReference>
<dbReference type="Gene3D" id="3.40.30.10">
    <property type="entry name" value="Glutaredoxin"/>
    <property type="match status" value="1"/>
</dbReference>
<dbReference type="PANTHER" id="PTHR43110">
    <property type="entry name" value="THIOL PEROXIDASE"/>
    <property type="match status" value="1"/>
</dbReference>
<feature type="domain" description="Thioredoxin" evidence="5">
    <location>
        <begin position="7"/>
        <end position="157"/>
    </location>
</feature>
<evidence type="ECO:0000256" key="2">
    <source>
        <dbReference type="ARBA" id="ARBA00022862"/>
    </source>
</evidence>
<dbReference type="PROSITE" id="PS51352">
    <property type="entry name" value="THIOREDOXIN_2"/>
    <property type="match status" value="1"/>
</dbReference>
<dbReference type="InterPro" id="IPR000866">
    <property type="entry name" value="AhpC/TSA"/>
</dbReference>
<evidence type="ECO:0000256" key="3">
    <source>
        <dbReference type="ARBA" id="ARBA00023002"/>
    </source>
</evidence>
<dbReference type="InterPro" id="IPR013766">
    <property type="entry name" value="Thioredoxin_domain"/>
</dbReference>
<reference evidence="6 7" key="1">
    <citation type="submission" date="2021-05" db="EMBL/GenBank/DDBJ databases">
        <title>Novel species in genus Cellulomonas.</title>
        <authorList>
            <person name="Zhang G."/>
        </authorList>
    </citation>
    <scope>NUCLEOTIDE SEQUENCE [LARGE SCALE GENOMIC DNA]</scope>
    <source>
        <strain evidence="7">zg-ZUI222</strain>
    </source>
</reference>
<dbReference type="RefSeq" id="WP_207341098.1">
    <property type="nucleotide sequence ID" value="NZ_CP074405.1"/>
</dbReference>
<evidence type="ECO:0000313" key="7">
    <source>
        <dbReference type="Proteomes" id="UP000677804"/>
    </source>
</evidence>
<protein>
    <submittedName>
        <fullName evidence="6">Peroxiredoxin</fullName>
    </submittedName>
</protein>
<gene>
    <name evidence="6" type="ORF">KG103_10975</name>
</gene>
<dbReference type="Proteomes" id="UP000677804">
    <property type="component" value="Chromosome"/>
</dbReference>
<dbReference type="PANTHER" id="PTHR43110:SF1">
    <property type="entry name" value="THIOL PEROXIDASE"/>
    <property type="match status" value="1"/>
</dbReference>
<evidence type="ECO:0000256" key="1">
    <source>
        <dbReference type="ARBA" id="ARBA00022559"/>
    </source>
</evidence>
<accession>A0ABX8D3L1</accession>
<keyword evidence="3" id="KW-0560">Oxidoreductase</keyword>
<keyword evidence="2" id="KW-0049">Antioxidant</keyword>
<keyword evidence="4" id="KW-0676">Redox-active center</keyword>
<evidence type="ECO:0000256" key="4">
    <source>
        <dbReference type="ARBA" id="ARBA00023284"/>
    </source>
</evidence>
<dbReference type="PIRSF" id="PIRSF000239">
    <property type="entry name" value="AHPC"/>
    <property type="match status" value="1"/>
</dbReference>
<dbReference type="EMBL" id="CP074405">
    <property type="protein sequence ID" value="QVI61046.1"/>
    <property type="molecule type" value="Genomic_DNA"/>
</dbReference>
<evidence type="ECO:0000313" key="6">
    <source>
        <dbReference type="EMBL" id="QVI61046.1"/>
    </source>
</evidence>
<dbReference type="InterPro" id="IPR050455">
    <property type="entry name" value="Tpx_Peroxidase_subfamily"/>
</dbReference>
<dbReference type="CDD" id="cd03018">
    <property type="entry name" value="PRX_AhpE_like"/>
    <property type="match status" value="1"/>
</dbReference>
<dbReference type="InterPro" id="IPR036249">
    <property type="entry name" value="Thioredoxin-like_sf"/>
</dbReference>
<keyword evidence="7" id="KW-1185">Reference proteome</keyword>
<keyword evidence="1" id="KW-0575">Peroxidase</keyword>
<name>A0ABX8D3L1_9CELL</name>
<sequence>MSNASAPAVGAPAPDLALPDTHGTPVTLAQLRGTPAAIVFFPFAFSGICTGELCELRDNIAAFDAAGVRLLAVSCDPMFTLRAWAEQEGFTFDLLSDFWPHGAAARAYGVFDDATGHALRGSFLVDADGVLRWSVVNPRGQARPLAAYREALAALAS</sequence>